<comment type="similarity">
    <text evidence="1">Belongs to the leucine-binding protein family.</text>
</comment>
<dbReference type="EMBL" id="CP019697">
    <property type="protein sequence ID" value="AQS50603.1"/>
    <property type="molecule type" value="Genomic_DNA"/>
</dbReference>
<evidence type="ECO:0000313" key="7">
    <source>
        <dbReference type="EMBL" id="AQS50603.1"/>
    </source>
</evidence>
<evidence type="ECO:0000256" key="2">
    <source>
        <dbReference type="ARBA" id="ARBA00022448"/>
    </source>
</evidence>
<dbReference type="STRING" id="643674.PAEH1_01805"/>
<evidence type="ECO:0000256" key="1">
    <source>
        <dbReference type="ARBA" id="ARBA00010062"/>
    </source>
</evidence>
<name>A0A1U9JXS2_9BURK</name>
<evidence type="ECO:0000256" key="3">
    <source>
        <dbReference type="ARBA" id="ARBA00022729"/>
    </source>
</evidence>
<dbReference type="KEGG" id="phn:PAEH1_01805"/>
<dbReference type="PANTHER" id="PTHR47151:SF3">
    <property type="entry name" value="LEUCINE-SPECIFIC-BINDING PROTEIN"/>
    <property type="match status" value="1"/>
</dbReference>
<keyword evidence="2" id="KW-0813">Transport</keyword>
<dbReference type="PANTHER" id="PTHR47151">
    <property type="entry name" value="LEU/ILE/VAL-BINDING ABC TRANSPORTER SUBUNIT"/>
    <property type="match status" value="1"/>
</dbReference>
<sequence>MKIRITPLAAALGMAAGMMMNSAASAENIKFVIAGPFTGALTQYGDMVKQGVDTAVEQINADGGVLGKKIEVVVMDDACEPKQGPVVANRVVNDGHHYVIGHVCSGATIAAADIYNDEGVIMISPSATAPAVTEGKDYETIFRTIGRDDQQGPAAAAVIINQIKPKKVAVLHDKQSYGQGIATAVKNDLEKANIDVVLFEGINAGDSDYSAVITKLKGSGAEFIYYGGYHPEMGLLLRQGAEQNLGITFMGPEGVGNPDINAIAGDSVAGMLVTLPADFTQDPSNDALVKAFKDKGRDPGGAFQMTAYSAALSLAEGIKNVGKDDPIAVAEYLHKNQIKTPIGEISWNEQGDLNEFKFDVFEWHPDGSKTVFGQ</sequence>
<evidence type="ECO:0000256" key="5">
    <source>
        <dbReference type="SAM" id="SignalP"/>
    </source>
</evidence>
<dbReference type="NCBIfam" id="NF011933">
    <property type="entry name" value="PRK15404.1"/>
    <property type="match status" value="1"/>
</dbReference>
<feature type="signal peptide" evidence="5">
    <location>
        <begin position="1"/>
        <end position="26"/>
    </location>
</feature>
<dbReference type="InterPro" id="IPR028081">
    <property type="entry name" value="Leu-bd"/>
</dbReference>
<evidence type="ECO:0000313" key="8">
    <source>
        <dbReference type="Proteomes" id="UP000189369"/>
    </source>
</evidence>
<evidence type="ECO:0000259" key="6">
    <source>
        <dbReference type="Pfam" id="PF13458"/>
    </source>
</evidence>
<feature type="chain" id="PRO_5012617645" evidence="5">
    <location>
        <begin position="27"/>
        <end position="374"/>
    </location>
</feature>
<organism evidence="7 8">
    <name type="scientific">Paenalcaligenes hominis</name>
    <dbReference type="NCBI Taxonomy" id="643674"/>
    <lineage>
        <taxon>Bacteria</taxon>
        <taxon>Pseudomonadati</taxon>
        <taxon>Pseudomonadota</taxon>
        <taxon>Betaproteobacteria</taxon>
        <taxon>Burkholderiales</taxon>
        <taxon>Alcaligenaceae</taxon>
        <taxon>Paenalcaligenes</taxon>
    </lineage>
</organism>
<keyword evidence="3 5" id="KW-0732">Signal</keyword>
<dbReference type="PRINTS" id="PR00337">
    <property type="entry name" value="LEUILEVALBP"/>
</dbReference>
<dbReference type="Pfam" id="PF13458">
    <property type="entry name" value="Peripla_BP_6"/>
    <property type="match status" value="1"/>
</dbReference>
<dbReference type="AlphaFoldDB" id="A0A1U9JXS2"/>
<dbReference type="InterPro" id="IPR028082">
    <property type="entry name" value="Peripla_BP_I"/>
</dbReference>
<dbReference type="Proteomes" id="UP000189369">
    <property type="component" value="Chromosome"/>
</dbReference>
<dbReference type="SUPFAM" id="SSF53822">
    <property type="entry name" value="Periplasmic binding protein-like I"/>
    <property type="match status" value="1"/>
</dbReference>
<evidence type="ECO:0000256" key="4">
    <source>
        <dbReference type="ARBA" id="ARBA00022970"/>
    </source>
</evidence>
<dbReference type="GO" id="GO:0006865">
    <property type="term" value="P:amino acid transport"/>
    <property type="evidence" value="ECO:0007669"/>
    <property type="project" value="UniProtKB-KW"/>
</dbReference>
<feature type="domain" description="Leucine-binding protein" evidence="6">
    <location>
        <begin position="29"/>
        <end position="364"/>
    </location>
</feature>
<reference evidence="7 8" key="1">
    <citation type="submission" date="2017-01" db="EMBL/GenBank/DDBJ databases">
        <title>Complete Genome Sequence of Paenalcaligenes hominis, Isolated from a paraplegic Patient with neurogenic bladder.</title>
        <authorList>
            <person name="Mukhopadhyay R."/>
            <person name="Joaquin J."/>
            <person name="Hogue R."/>
            <person name="Kilaru A."/>
            <person name="Jospin G."/>
            <person name="Mars K."/>
            <person name="Eisen J.A."/>
            <person name="Chaturvedi V."/>
        </authorList>
    </citation>
    <scope>NUCLEOTIDE SEQUENCE [LARGE SCALE GENOMIC DNA]</scope>
    <source>
        <strain evidence="7 8">15S00501</strain>
    </source>
</reference>
<gene>
    <name evidence="7" type="ORF">PAEH1_01805</name>
</gene>
<proteinExistence type="inferred from homology"/>
<dbReference type="OrthoDB" id="5469508at2"/>
<dbReference type="Gene3D" id="3.40.50.2300">
    <property type="match status" value="2"/>
</dbReference>
<keyword evidence="4" id="KW-0029">Amino-acid transport</keyword>
<accession>A0A1U9JXS2</accession>
<dbReference type="InterPro" id="IPR000709">
    <property type="entry name" value="Leu_Ile_Val-bd"/>
</dbReference>
<dbReference type="CDD" id="cd06342">
    <property type="entry name" value="PBP1_ABC_LIVBP-like"/>
    <property type="match status" value="1"/>
</dbReference>
<protein>
    <submittedName>
        <fullName evidence="7">Leucine ABC transporter subunit substrate-binding protein LivK</fullName>
    </submittedName>
</protein>